<dbReference type="Gene3D" id="2.40.50.100">
    <property type="match status" value="1"/>
</dbReference>
<dbReference type="AlphaFoldDB" id="A0A8X7VRZ9"/>
<evidence type="ECO:0000313" key="2">
    <source>
        <dbReference type="EMBL" id="KAG2316634.1"/>
    </source>
</evidence>
<protein>
    <recommendedName>
        <fullName evidence="1">Lipoyl-binding domain-containing protein</fullName>
    </recommendedName>
</protein>
<feature type="domain" description="Lipoyl-binding" evidence="1">
    <location>
        <begin position="28"/>
        <end position="98"/>
    </location>
</feature>
<dbReference type="InterPro" id="IPR050537">
    <property type="entry name" value="2-oxoacid_dehydrogenase"/>
</dbReference>
<dbReference type="PANTHER" id="PTHR43416:SF41">
    <property type="entry name" value="DIHYDROLIPOYLLYSINE-RESIDUE SUCCINYLTRANSFERASE COMPONENT OF 2-OXOGLUTARATE DEHYDROGENASE COMPLEX 2, MITOCHONDRIAL"/>
    <property type="match status" value="1"/>
</dbReference>
<dbReference type="SUPFAM" id="SSF51230">
    <property type="entry name" value="Single hybrid motif"/>
    <property type="match status" value="1"/>
</dbReference>
<dbReference type="PROSITE" id="PS50968">
    <property type="entry name" value="BIOTINYL_LIPOYL"/>
    <property type="match status" value="1"/>
</dbReference>
<dbReference type="OrthoDB" id="1723125at2759"/>
<dbReference type="CDD" id="cd06849">
    <property type="entry name" value="lipoyl_domain"/>
    <property type="match status" value="1"/>
</dbReference>
<dbReference type="GO" id="GO:0004149">
    <property type="term" value="F:dihydrolipoyllysine-residue succinyltransferase activity"/>
    <property type="evidence" value="ECO:0007669"/>
    <property type="project" value="TreeGrafter"/>
</dbReference>
<dbReference type="Proteomes" id="UP000886595">
    <property type="component" value="Unassembled WGS sequence"/>
</dbReference>
<dbReference type="EMBL" id="JAAMPC010000004">
    <property type="protein sequence ID" value="KAG2316634.1"/>
    <property type="molecule type" value="Genomic_DNA"/>
</dbReference>
<name>A0A8X7VRZ9_BRACI</name>
<dbReference type="Pfam" id="PF00364">
    <property type="entry name" value="Biotin_lipoyl"/>
    <property type="match status" value="1"/>
</dbReference>
<sequence>MKFNSIDKRLVTFLVLSSKVRLQLEGDVVEAVVPHMGESITDGNIDTFLKKPGDRVEADEAIAQTETDRVTIDIASPANGVIQEFLVKEGDTVEPGNK</sequence>
<accession>A0A8X7VRZ9</accession>
<dbReference type="GO" id="GO:0006099">
    <property type="term" value="P:tricarboxylic acid cycle"/>
    <property type="evidence" value="ECO:0007669"/>
    <property type="project" value="TreeGrafter"/>
</dbReference>
<dbReference type="InterPro" id="IPR011053">
    <property type="entry name" value="Single_hybrid_motif"/>
</dbReference>
<reference evidence="2 3" key="1">
    <citation type="submission" date="2020-02" db="EMBL/GenBank/DDBJ databases">
        <authorList>
            <person name="Ma Q."/>
            <person name="Huang Y."/>
            <person name="Song X."/>
            <person name="Pei D."/>
        </authorList>
    </citation>
    <scope>NUCLEOTIDE SEQUENCE [LARGE SCALE GENOMIC DNA]</scope>
    <source>
        <strain evidence="2">Sxm20200214</strain>
        <tissue evidence="2">Leaf</tissue>
    </source>
</reference>
<organism evidence="2 3">
    <name type="scientific">Brassica carinata</name>
    <name type="common">Ethiopian mustard</name>
    <name type="synonym">Abyssinian cabbage</name>
    <dbReference type="NCBI Taxonomy" id="52824"/>
    <lineage>
        <taxon>Eukaryota</taxon>
        <taxon>Viridiplantae</taxon>
        <taxon>Streptophyta</taxon>
        <taxon>Embryophyta</taxon>
        <taxon>Tracheophyta</taxon>
        <taxon>Spermatophyta</taxon>
        <taxon>Magnoliopsida</taxon>
        <taxon>eudicotyledons</taxon>
        <taxon>Gunneridae</taxon>
        <taxon>Pentapetalae</taxon>
        <taxon>rosids</taxon>
        <taxon>malvids</taxon>
        <taxon>Brassicales</taxon>
        <taxon>Brassicaceae</taxon>
        <taxon>Brassiceae</taxon>
        <taxon>Brassica</taxon>
    </lineage>
</organism>
<dbReference type="GO" id="GO:0005739">
    <property type="term" value="C:mitochondrion"/>
    <property type="evidence" value="ECO:0007669"/>
    <property type="project" value="TreeGrafter"/>
</dbReference>
<dbReference type="PANTHER" id="PTHR43416">
    <property type="entry name" value="DIHYDROLIPOYLLYSINE-RESIDUE SUCCINYLTRANSFERASE COMPONENT OF 2-OXOGLUTARATE DEHYDROGENASE COMPLEX, MITOCHONDRIAL-RELATED"/>
    <property type="match status" value="1"/>
</dbReference>
<gene>
    <name evidence="2" type="ORF">Bca52824_019756</name>
</gene>
<proteinExistence type="predicted"/>
<dbReference type="InterPro" id="IPR000089">
    <property type="entry name" value="Biotin_lipoyl"/>
</dbReference>
<comment type="caution">
    <text evidence="2">The sequence shown here is derived from an EMBL/GenBank/DDBJ whole genome shotgun (WGS) entry which is preliminary data.</text>
</comment>
<evidence type="ECO:0000259" key="1">
    <source>
        <dbReference type="PROSITE" id="PS50968"/>
    </source>
</evidence>
<keyword evidence="3" id="KW-1185">Reference proteome</keyword>
<evidence type="ECO:0000313" key="3">
    <source>
        <dbReference type="Proteomes" id="UP000886595"/>
    </source>
</evidence>